<evidence type="ECO:0000256" key="1">
    <source>
        <dbReference type="ARBA" id="ARBA00023015"/>
    </source>
</evidence>
<accession>A0ABP5F812</accession>
<dbReference type="RefSeq" id="WP_344664796.1">
    <property type="nucleotide sequence ID" value="NZ_BAAAQN010000006.1"/>
</dbReference>
<protein>
    <submittedName>
        <fullName evidence="5">GntR family transcriptional regulator</fullName>
    </submittedName>
</protein>
<comment type="caution">
    <text evidence="5">The sequence shown here is derived from an EMBL/GenBank/DDBJ whole genome shotgun (WGS) entry which is preliminary data.</text>
</comment>
<dbReference type="PRINTS" id="PR00035">
    <property type="entry name" value="HTHGNTR"/>
</dbReference>
<feature type="domain" description="HTH gntR-type" evidence="4">
    <location>
        <begin position="11"/>
        <end position="79"/>
    </location>
</feature>
<dbReference type="PANTHER" id="PTHR38445:SF12">
    <property type="entry name" value="GNTR-FAMILY TRANSCRIPTIONAL REGULATOR"/>
    <property type="match status" value="1"/>
</dbReference>
<dbReference type="Proteomes" id="UP001500751">
    <property type="component" value="Unassembled WGS sequence"/>
</dbReference>
<keyword evidence="1" id="KW-0805">Transcription regulation</keyword>
<proteinExistence type="predicted"/>
<dbReference type="InterPro" id="IPR000524">
    <property type="entry name" value="Tscrpt_reg_HTH_GntR"/>
</dbReference>
<dbReference type="PANTHER" id="PTHR38445">
    <property type="entry name" value="HTH-TYPE TRANSCRIPTIONAL REPRESSOR YTRA"/>
    <property type="match status" value="1"/>
</dbReference>
<keyword evidence="3" id="KW-0804">Transcription</keyword>
<gene>
    <name evidence="5" type="ORF">GCM10009839_15250</name>
</gene>
<dbReference type="PROSITE" id="PS50949">
    <property type="entry name" value="HTH_GNTR"/>
    <property type="match status" value="1"/>
</dbReference>
<dbReference type="SMART" id="SM00345">
    <property type="entry name" value="HTH_GNTR"/>
    <property type="match status" value="1"/>
</dbReference>
<organism evidence="5 6">
    <name type="scientific">Catenulispora yoronensis</name>
    <dbReference type="NCBI Taxonomy" id="450799"/>
    <lineage>
        <taxon>Bacteria</taxon>
        <taxon>Bacillati</taxon>
        <taxon>Actinomycetota</taxon>
        <taxon>Actinomycetes</taxon>
        <taxon>Catenulisporales</taxon>
        <taxon>Catenulisporaceae</taxon>
        <taxon>Catenulispora</taxon>
    </lineage>
</organism>
<name>A0ABP5F812_9ACTN</name>
<evidence type="ECO:0000313" key="5">
    <source>
        <dbReference type="EMBL" id="GAA2019696.1"/>
    </source>
</evidence>
<evidence type="ECO:0000256" key="3">
    <source>
        <dbReference type="ARBA" id="ARBA00023163"/>
    </source>
</evidence>
<dbReference type="EMBL" id="BAAAQN010000006">
    <property type="protein sequence ID" value="GAA2019696.1"/>
    <property type="molecule type" value="Genomic_DNA"/>
</dbReference>
<sequence>MLLSVEPDGDVPIYQQLRDQIVVAVAAGELAAGDSLPTTRQLAADLGINMHTVNKAYDLLRAEGLVRLGRRTGAVVVRGPGDGAPGAEVVADWERRARTLLAEAFAKGMPPPEVVERCRALLDEFSGR</sequence>
<reference evidence="6" key="1">
    <citation type="journal article" date="2019" name="Int. J. Syst. Evol. Microbiol.">
        <title>The Global Catalogue of Microorganisms (GCM) 10K type strain sequencing project: providing services to taxonomists for standard genome sequencing and annotation.</title>
        <authorList>
            <consortium name="The Broad Institute Genomics Platform"/>
            <consortium name="The Broad Institute Genome Sequencing Center for Infectious Disease"/>
            <person name="Wu L."/>
            <person name="Ma J."/>
        </authorList>
    </citation>
    <scope>NUCLEOTIDE SEQUENCE [LARGE SCALE GENOMIC DNA]</scope>
    <source>
        <strain evidence="6">JCM 16014</strain>
    </source>
</reference>
<keyword evidence="6" id="KW-1185">Reference proteome</keyword>
<dbReference type="Pfam" id="PF00392">
    <property type="entry name" value="GntR"/>
    <property type="match status" value="1"/>
</dbReference>
<evidence type="ECO:0000259" key="4">
    <source>
        <dbReference type="PROSITE" id="PS50949"/>
    </source>
</evidence>
<dbReference type="Gene3D" id="1.10.10.10">
    <property type="entry name" value="Winged helix-like DNA-binding domain superfamily/Winged helix DNA-binding domain"/>
    <property type="match status" value="1"/>
</dbReference>
<evidence type="ECO:0000256" key="2">
    <source>
        <dbReference type="ARBA" id="ARBA00023125"/>
    </source>
</evidence>
<keyword evidence="2" id="KW-0238">DNA-binding</keyword>
<dbReference type="SUPFAM" id="SSF46785">
    <property type="entry name" value="Winged helix' DNA-binding domain"/>
    <property type="match status" value="1"/>
</dbReference>
<dbReference type="InterPro" id="IPR036390">
    <property type="entry name" value="WH_DNA-bd_sf"/>
</dbReference>
<evidence type="ECO:0000313" key="6">
    <source>
        <dbReference type="Proteomes" id="UP001500751"/>
    </source>
</evidence>
<dbReference type="CDD" id="cd07377">
    <property type="entry name" value="WHTH_GntR"/>
    <property type="match status" value="1"/>
</dbReference>
<dbReference type="InterPro" id="IPR036388">
    <property type="entry name" value="WH-like_DNA-bd_sf"/>
</dbReference>